<keyword evidence="3" id="KW-1003">Cell membrane</keyword>
<feature type="transmembrane region" description="Helical" evidence="8">
    <location>
        <begin position="37"/>
        <end position="59"/>
    </location>
</feature>
<sequence>MHALPYWRLSGYYFFYFAFIGAFSPYFGLYLKSLSFSAWDIGLLMSQMQLMRLFAPYLWGALADRLGQRVAIVRLAGVLSLIGFSLFFAVRSFEAMLLAMALLAFFWSAALPLVETLTFDHLREQPARYSRIRLWGSVGFIVAVMGTGALLDRLPLSALLWVIAATLAGILIYALAVPEAPAHAASDVQLPVGEILRQRRVRALFAACVAMSAAHGALYVFYSIHLAEHHYSKFLVGCLWSLGVLAEIVVFFFMVGLLRRFGLRTILLLSFAAAIVRFLMIGWAVDSVALIVIAQLLHGFTFGAYHAAAIAAVNRWFPGRSQARGQALYSSLSFGAGGLLGTLLSGWGWDVWGAASTFTMSAAFALLGLIFVAVGVKRNDLDDPGGGQAASFAALAQTSGGK</sequence>
<accession>A0ABX1TTQ9</accession>
<keyword evidence="11" id="KW-1185">Reference proteome</keyword>
<gene>
    <name evidence="10" type="ORF">E4Q23_03080</name>
</gene>
<dbReference type="RefSeq" id="WP_169065277.1">
    <property type="nucleotide sequence ID" value="NZ_SPMY01000008.1"/>
</dbReference>
<feature type="transmembrane region" description="Helical" evidence="8">
    <location>
        <begin position="96"/>
        <end position="114"/>
    </location>
</feature>
<feature type="transmembrane region" description="Helical" evidence="8">
    <location>
        <begin position="291"/>
        <end position="317"/>
    </location>
</feature>
<evidence type="ECO:0000256" key="1">
    <source>
        <dbReference type="ARBA" id="ARBA00004429"/>
    </source>
</evidence>
<dbReference type="PANTHER" id="PTHR23522">
    <property type="entry name" value="BLL5896 PROTEIN"/>
    <property type="match status" value="1"/>
</dbReference>
<comment type="caution">
    <text evidence="10">The sequence shown here is derived from an EMBL/GenBank/DDBJ whole genome shotgun (WGS) entry which is preliminary data.</text>
</comment>
<dbReference type="PANTHER" id="PTHR23522:SF10">
    <property type="entry name" value="3-PHENYLPROPIONIC ACID TRANSPORTER-RELATED"/>
    <property type="match status" value="1"/>
</dbReference>
<dbReference type="Gene3D" id="1.20.1250.20">
    <property type="entry name" value="MFS general substrate transporter like domains"/>
    <property type="match status" value="2"/>
</dbReference>
<feature type="transmembrane region" description="Helical" evidence="8">
    <location>
        <begin position="203"/>
        <end position="222"/>
    </location>
</feature>
<evidence type="ECO:0000313" key="10">
    <source>
        <dbReference type="EMBL" id="NMQ26826.1"/>
    </source>
</evidence>
<feature type="transmembrane region" description="Helical" evidence="8">
    <location>
        <begin position="329"/>
        <end position="349"/>
    </location>
</feature>
<name>A0ABX1TTQ9_9PROT</name>
<comment type="subcellular location">
    <subcellularLocation>
        <location evidence="1">Cell inner membrane</location>
        <topology evidence="1">Multi-pass membrane protein</topology>
    </subcellularLocation>
</comment>
<proteinExistence type="predicted"/>
<reference evidence="10 11" key="1">
    <citation type="submission" date="2019-03" db="EMBL/GenBank/DDBJ databases">
        <title>Metabolic reconstructions from genomes of highly enriched 'Candidatus Accumulibacter' and 'Candidatus Competibacter' bioreactor populations.</title>
        <authorList>
            <person name="Annavajhala M.K."/>
            <person name="Welles L."/>
            <person name="Abbas B."/>
            <person name="Sorokin D."/>
            <person name="Park H."/>
            <person name="Van Loosdrecht M."/>
            <person name="Chandran K."/>
        </authorList>
    </citation>
    <scope>NUCLEOTIDE SEQUENCE [LARGE SCALE GENOMIC DNA]</scope>
    <source>
        <strain evidence="10 11">SBR_S</strain>
    </source>
</reference>
<evidence type="ECO:0000259" key="9">
    <source>
        <dbReference type="PROSITE" id="PS50850"/>
    </source>
</evidence>
<keyword evidence="5 8" id="KW-0812">Transmembrane</keyword>
<evidence type="ECO:0000256" key="2">
    <source>
        <dbReference type="ARBA" id="ARBA00022448"/>
    </source>
</evidence>
<feature type="transmembrane region" description="Helical" evidence="8">
    <location>
        <begin position="234"/>
        <end position="258"/>
    </location>
</feature>
<keyword evidence="6 8" id="KW-1133">Transmembrane helix</keyword>
<feature type="transmembrane region" description="Helical" evidence="8">
    <location>
        <begin position="355"/>
        <end position="376"/>
    </location>
</feature>
<evidence type="ECO:0000256" key="8">
    <source>
        <dbReference type="SAM" id="Phobius"/>
    </source>
</evidence>
<feature type="transmembrane region" description="Helical" evidence="8">
    <location>
        <begin position="71"/>
        <end position="90"/>
    </location>
</feature>
<keyword evidence="7 8" id="KW-0472">Membrane</keyword>
<evidence type="ECO:0000256" key="5">
    <source>
        <dbReference type="ARBA" id="ARBA00022692"/>
    </source>
</evidence>
<evidence type="ECO:0000256" key="4">
    <source>
        <dbReference type="ARBA" id="ARBA00022519"/>
    </source>
</evidence>
<dbReference type="SUPFAM" id="SSF103473">
    <property type="entry name" value="MFS general substrate transporter"/>
    <property type="match status" value="1"/>
</dbReference>
<evidence type="ECO:0000256" key="3">
    <source>
        <dbReference type="ARBA" id="ARBA00022475"/>
    </source>
</evidence>
<evidence type="ECO:0000256" key="6">
    <source>
        <dbReference type="ARBA" id="ARBA00022989"/>
    </source>
</evidence>
<dbReference type="PIRSF" id="PIRSF004925">
    <property type="entry name" value="HcaT"/>
    <property type="match status" value="1"/>
</dbReference>
<keyword evidence="4" id="KW-0997">Cell inner membrane</keyword>
<evidence type="ECO:0000313" key="11">
    <source>
        <dbReference type="Proteomes" id="UP000749010"/>
    </source>
</evidence>
<feature type="transmembrane region" description="Helical" evidence="8">
    <location>
        <begin position="12"/>
        <end position="31"/>
    </location>
</feature>
<dbReference type="EMBL" id="SPMY01000008">
    <property type="protein sequence ID" value="NMQ26826.1"/>
    <property type="molecule type" value="Genomic_DNA"/>
</dbReference>
<feature type="transmembrane region" description="Helical" evidence="8">
    <location>
        <begin position="134"/>
        <end position="151"/>
    </location>
</feature>
<organism evidence="10 11">
    <name type="scientific">Candidatus Accumulibacter phosphatis</name>
    <dbReference type="NCBI Taxonomy" id="327160"/>
    <lineage>
        <taxon>Bacteria</taxon>
        <taxon>Pseudomonadati</taxon>
        <taxon>Pseudomonadota</taxon>
        <taxon>Betaproteobacteria</taxon>
        <taxon>Candidatus Accumulibacter</taxon>
    </lineage>
</organism>
<dbReference type="InterPro" id="IPR024989">
    <property type="entry name" value="MFS_assoc_dom"/>
</dbReference>
<feature type="domain" description="Major facilitator superfamily (MFS) profile" evidence="9">
    <location>
        <begin position="1"/>
        <end position="380"/>
    </location>
</feature>
<dbReference type="Proteomes" id="UP000749010">
    <property type="component" value="Unassembled WGS sequence"/>
</dbReference>
<keyword evidence="2" id="KW-0813">Transport</keyword>
<dbReference type="InterPro" id="IPR036259">
    <property type="entry name" value="MFS_trans_sf"/>
</dbReference>
<feature type="transmembrane region" description="Helical" evidence="8">
    <location>
        <begin position="157"/>
        <end position="176"/>
    </location>
</feature>
<evidence type="ECO:0000256" key="7">
    <source>
        <dbReference type="ARBA" id="ARBA00023136"/>
    </source>
</evidence>
<dbReference type="InterPro" id="IPR020846">
    <property type="entry name" value="MFS_dom"/>
</dbReference>
<dbReference type="NCBIfam" id="NF037955">
    <property type="entry name" value="mfs"/>
    <property type="match status" value="1"/>
</dbReference>
<protein>
    <submittedName>
        <fullName evidence="10">MFS transporter</fullName>
    </submittedName>
</protein>
<dbReference type="Pfam" id="PF12832">
    <property type="entry name" value="MFS_1_like"/>
    <property type="match status" value="1"/>
</dbReference>
<dbReference type="PROSITE" id="PS50850">
    <property type="entry name" value="MFS"/>
    <property type="match status" value="1"/>
</dbReference>
<dbReference type="InterPro" id="IPR026032">
    <property type="entry name" value="HcaT-like"/>
</dbReference>
<feature type="transmembrane region" description="Helical" evidence="8">
    <location>
        <begin position="265"/>
        <end position="285"/>
    </location>
</feature>